<reference evidence="3" key="1">
    <citation type="journal article" date="2019" name="Int. J. Syst. Evol. Microbiol.">
        <title>The Global Catalogue of Microorganisms (GCM) 10K type strain sequencing project: providing services to taxonomists for standard genome sequencing and annotation.</title>
        <authorList>
            <consortium name="The Broad Institute Genomics Platform"/>
            <consortium name="The Broad Institute Genome Sequencing Center for Infectious Disease"/>
            <person name="Wu L."/>
            <person name="Ma J."/>
        </authorList>
    </citation>
    <scope>NUCLEOTIDE SEQUENCE [LARGE SCALE GENOMIC DNA]</scope>
    <source>
        <strain evidence="3">CGMCC 1.15197</strain>
    </source>
</reference>
<keyword evidence="1" id="KW-1133">Transmembrane helix</keyword>
<organism evidence="2 3">
    <name type="scientific">Hymenobacter cavernae</name>
    <dbReference type="NCBI Taxonomy" id="2044852"/>
    <lineage>
        <taxon>Bacteria</taxon>
        <taxon>Pseudomonadati</taxon>
        <taxon>Bacteroidota</taxon>
        <taxon>Cytophagia</taxon>
        <taxon>Cytophagales</taxon>
        <taxon>Hymenobacteraceae</taxon>
        <taxon>Hymenobacter</taxon>
    </lineage>
</organism>
<name>A0ABQ1TRX0_9BACT</name>
<comment type="caution">
    <text evidence="2">The sequence shown here is derived from an EMBL/GenBank/DDBJ whole genome shotgun (WGS) entry which is preliminary data.</text>
</comment>
<keyword evidence="1" id="KW-0472">Membrane</keyword>
<sequence>MNVLLLLATSYWTYCSLFSLFVLVALHLETKALSRSSQEQPSQDSWQNYVSVSAEQDFSYSLEIVYATEAK</sequence>
<evidence type="ECO:0000313" key="3">
    <source>
        <dbReference type="Proteomes" id="UP000632273"/>
    </source>
</evidence>
<proteinExistence type="predicted"/>
<accession>A0ABQ1TRX0</accession>
<dbReference type="EMBL" id="BMHT01000002">
    <property type="protein sequence ID" value="GGF01933.1"/>
    <property type="molecule type" value="Genomic_DNA"/>
</dbReference>
<dbReference type="Proteomes" id="UP000632273">
    <property type="component" value="Unassembled WGS sequence"/>
</dbReference>
<keyword evidence="1" id="KW-0812">Transmembrane</keyword>
<keyword evidence="3" id="KW-1185">Reference proteome</keyword>
<evidence type="ECO:0000256" key="1">
    <source>
        <dbReference type="SAM" id="Phobius"/>
    </source>
</evidence>
<evidence type="ECO:0000313" key="2">
    <source>
        <dbReference type="EMBL" id="GGF01933.1"/>
    </source>
</evidence>
<feature type="transmembrane region" description="Helical" evidence="1">
    <location>
        <begin position="6"/>
        <end position="28"/>
    </location>
</feature>
<protein>
    <submittedName>
        <fullName evidence="2">Uncharacterized protein</fullName>
    </submittedName>
</protein>
<gene>
    <name evidence="2" type="ORF">GCM10011383_11020</name>
</gene>